<reference evidence="4 5" key="1">
    <citation type="submission" date="2020-06" db="EMBL/GenBank/DDBJ databases">
        <authorList>
            <person name="Criscuolo A."/>
        </authorList>
    </citation>
    <scope>NUCLEOTIDE SEQUENCE [LARGE SCALE GENOMIC DNA]</scope>
    <source>
        <strain evidence="5">CIP 111411</strain>
    </source>
</reference>
<dbReference type="EMBL" id="CAIJDP010000088">
    <property type="protein sequence ID" value="CAD0008390.1"/>
    <property type="molecule type" value="Genomic_DNA"/>
</dbReference>
<comment type="caution">
    <text evidence="4">The sequence shown here is derived from an EMBL/GenBank/DDBJ whole genome shotgun (WGS) entry which is preliminary data.</text>
</comment>
<evidence type="ECO:0000259" key="3">
    <source>
        <dbReference type="Pfam" id="PF18962"/>
    </source>
</evidence>
<sequence length="259" mass="27740">MKKITLLTLLAIGISSFAQQKSTGDVTFGTSGITANLTLNNTTQKATLKLIGPSDRWFGLEFGSFATGEGMGDGHDLVYANGTTLVDARQTGLGDPPSTDASQSWTVTSNTVTSGIRTIIAERNFSTGDANDYTFNYANTSIDFVWARRSNAGYGLGNHGGNRGYGIDRPLSTTLGVDDFGLKASSISPNPSNGNFTIETKTGLDQINVYSLIGTLVETIDIKDSSNTVEVSLKKLQSGIYLVELKNENDKSWKKIIIE</sequence>
<gene>
    <name evidence="4" type="ORF">FLAT13_04355</name>
</gene>
<feature type="chain" id="PRO_5027935878" description="Secretion system C-terminal sorting domain-containing protein" evidence="2">
    <location>
        <begin position="21"/>
        <end position="259"/>
    </location>
</feature>
<dbReference type="RefSeq" id="WP_180910385.1">
    <property type="nucleotide sequence ID" value="NZ_CAIJDP010000088.1"/>
</dbReference>
<feature type="domain" description="Secretion system C-terminal sorting" evidence="3">
    <location>
        <begin position="187"/>
        <end position="258"/>
    </location>
</feature>
<dbReference type="CDD" id="cd09631">
    <property type="entry name" value="DOMON_DOH"/>
    <property type="match status" value="1"/>
</dbReference>
<evidence type="ECO:0000256" key="1">
    <source>
        <dbReference type="ARBA" id="ARBA00022729"/>
    </source>
</evidence>
<keyword evidence="1 2" id="KW-0732">Signal</keyword>
<dbReference type="InterPro" id="IPR045266">
    <property type="entry name" value="DOH_DOMON"/>
</dbReference>
<feature type="signal peptide" evidence="2">
    <location>
        <begin position="1"/>
        <end position="20"/>
    </location>
</feature>
<dbReference type="Proteomes" id="UP000530060">
    <property type="component" value="Unassembled WGS sequence"/>
</dbReference>
<dbReference type="AlphaFoldDB" id="A0A6V6Z9G0"/>
<name>A0A6V6Z9G0_9FLAO</name>
<proteinExistence type="predicted"/>
<organism evidence="4 5">
    <name type="scientific">Flavobacterium salmonis</name>
    <dbReference type="NCBI Taxonomy" id="2654844"/>
    <lineage>
        <taxon>Bacteria</taxon>
        <taxon>Pseudomonadati</taxon>
        <taxon>Bacteroidota</taxon>
        <taxon>Flavobacteriia</taxon>
        <taxon>Flavobacteriales</taxon>
        <taxon>Flavobacteriaceae</taxon>
        <taxon>Flavobacterium</taxon>
    </lineage>
</organism>
<accession>A0A6V6Z9G0</accession>
<dbReference type="Pfam" id="PF18962">
    <property type="entry name" value="Por_Secre_tail"/>
    <property type="match status" value="1"/>
</dbReference>
<dbReference type="InterPro" id="IPR026444">
    <property type="entry name" value="Secre_tail"/>
</dbReference>
<evidence type="ECO:0000313" key="5">
    <source>
        <dbReference type="Proteomes" id="UP000530060"/>
    </source>
</evidence>
<evidence type="ECO:0000256" key="2">
    <source>
        <dbReference type="SAM" id="SignalP"/>
    </source>
</evidence>
<protein>
    <recommendedName>
        <fullName evidence="3">Secretion system C-terminal sorting domain-containing protein</fullName>
    </recommendedName>
</protein>
<evidence type="ECO:0000313" key="4">
    <source>
        <dbReference type="EMBL" id="CAD0008390.1"/>
    </source>
</evidence>
<dbReference type="NCBIfam" id="TIGR04183">
    <property type="entry name" value="Por_Secre_tail"/>
    <property type="match status" value="1"/>
</dbReference>
<keyword evidence="5" id="KW-1185">Reference proteome</keyword>